<proteinExistence type="predicted"/>
<evidence type="ECO:0000313" key="2">
    <source>
        <dbReference type="Proteomes" id="UP001480082"/>
    </source>
</evidence>
<accession>A0ACC6STN1</accession>
<sequence>MKLFDGGRAPNPRRVRVFLAEKGIAVPLVPVDMGALEHKQPPVSSRNPLRRLPVLELDDGTILTESVAICRYFEELHPKPALFGNGALGKAQVEMWQRRMEFNLLASVTQSFRHIHPAMKEWEIPQIPEWGEANKPKAVEFLMLLDAELGSREFVAGDSYSIADITGLIAIDFMKPARIKVPEECTNVSRWHQAISSRPSAAA</sequence>
<gene>
    <name evidence="1" type="ORF">NKI81_03640</name>
</gene>
<dbReference type="EMBL" id="JAMYRI010000002">
    <property type="protein sequence ID" value="MER9283057.1"/>
    <property type="molecule type" value="Genomic_DNA"/>
</dbReference>
<comment type="caution">
    <text evidence="1">The sequence shown here is derived from an EMBL/GenBank/DDBJ whole genome shotgun (WGS) entry which is preliminary data.</text>
</comment>
<dbReference type="Proteomes" id="UP001480082">
    <property type="component" value="Unassembled WGS sequence"/>
</dbReference>
<organism evidence="1 2">
    <name type="scientific">Mesorhizobium australicum</name>
    <dbReference type="NCBI Taxonomy" id="536018"/>
    <lineage>
        <taxon>Bacteria</taxon>
        <taxon>Pseudomonadati</taxon>
        <taxon>Pseudomonadota</taxon>
        <taxon>Alphaproteobacteria</taxon>
        <taxon>Hyphomicrobiales</taxon>
        <taxon>Phyllobacteriaceae</taxon>
        <taxon>Mesorhizobium</taxon>
    </lineage>
</organism>
<evidence type="ECO:0000313" key="1">
    <source>
        <dbReference type="EMBL" id="MER9283057.1"/>
    </source>
</evidence>
<reference evidence="1 2" key="1">
    <citation type="journal article" date="2024" name="Proc. Natl. Acad. Sci. U.S.A.">
        <title>The evolutionary genomics of adaptation to stress in wild rhizobium bacteria.</title>
        <authorList>
            <person name="Kehlet-Delgado H."/>
            <person name="Montoya A.P."/>
            <person name="Jensen K.T."/>
            <person name="Wendlandt C.E."/>
            <person name="Dexheimer C."/>
            <person name="Roberts M."/>
            <person name="Torres Martinez L."/>
            <person name="Friesen M.L."/>
            <person name="Griffitts J.S."/>
            <person name="Porter S.S."/>
        </authorList>
    </citation>
    <scope>NUCLEOTIDE SEQUENCE [LARGE SCALE GENOMIC DNA]</scope>
    <source>
        <strain evidence="1 2">M0468</strain>
    </source>
</reference>
<protein>
    <submittedName>
        <fullName evidence="1">Glutathione S-transferase</fullName>
    </submittedName>
</protein>
<keyword evidence="2" id="KW-1185">Reference proteome</keyword>
<name>A0ACC6STN1_9HYPH</name>